<name>A0A653BTK2_CALMS</name>
<dbReference type="Proteomes" id="UP000410492">
    <property type="component" value="Unassembled WGS sequence"/>
</dbReference>
<feature type="domain" description="C2H2-type" evidence="6">
    <location>
        <begin position="252"/>
        <end position="279"/>
    </location>
</feature>
<dbReference type="PROSITE" id="PS50157">
    <property type="entry name" value="ZINC_FINGER_C2H2_2"/>
    <property type="match status" value="3"/>
</dbReference>
<dbReference type="InterPro" id="IPR013087">
    <property type="entry name" value="Znf_C2H2_type"/>
</dbReference>
<evidence type="ECO:0000313" key="8">
    <source>
        <dbReference type="Proteomes" id="UP000410492"/>
    </source>
</evidence>
<dbReference type="PROSITE" id="PS00028">
    <property type="entry name" value="ZINC_FINGER_C2H2_1"/>
    <property type="match status" value="6"/>
</dbReference>
<dbReference type="PANTHER" id="PTHR24379">
    <property type="entry name" value="KRAB AND ZINC FINGER DOMAIN-CONTAINING"/>
    <property type="match status" value="1"/>
</dbReference>
<dbReference type="AlphaFoldDB" id="A0A653BTK2"/>
<organism evidence="7 8">
    <name type="scientific">Callosobruchus maculatus</name>
    <name type="common">Southern cowpea weevil</name>
    <name type="synonym">Pulse bruchid</name>
    <dbReference type="NCBI Taxonomy" id="64391"/>
    <lineage>
        <taxon>Eukaryota</taxon>
        <taxon>Metazoa</taxon>
        <taxon>Ecdysozoa</taxon>
        <taxon>Arthropoda</taxon>
        <taxon>Hexapoda</taxon>
        <taxon>Insecta</taxon>
        <taxon>Pterygota</taxon>
        <taxon>Neoptera</taxon>
        <taxon>Endopterygota</taxon>
        <taxon>Coleoptera</taxon>
        <taxon>Polyphaga</taxon>
        <taxon>Cucujiformia</taxon>
        <taxon>Chrysomeloidea</taxon>
        <taxon>Chrysomelidae</taxon>
        <taxon>Bruchinae</taxon>
        <taxon>Bruchini</taxon>
        <taxon>Callosobruchus</taxon>
    </lineage>
</organism>
<evidence type="ECO:0000256" key="3">
    <source>
        <dbReference type="ARBA" id="ARBA00022771"/>
    </source>
</evidence>
<keyword evidence="8" id="KW-1185">Reference proteome</keyword>
<dbReference type="GO" id="GO:0008270">
    <property type="term" value="F:zinc ion binding"/>
    <property type="evidence" value="ECO:0007669"/>
    <property type="project" value="UniProtKB-KW"/>
</dbReference>
<reference evidence="7 8" key="1">
    <citation type="submission" date="2019-01" db="EMBL/GenBank/DDBJ databases">
        <authorList>
            <person name="Sayadi A."/>
        </authorList>
    </citation>
    <scope>NUCLEOTIDE SEQUENCE [LARGE SCALE GENOMIC DNA]</scope>
</reference>
<dbReference type="SMART" id="SM00355">
    <property type="entry name" value="ZnF_C2H2"/>
    <property type="match status" value="13"/>
</dbReference>
<accession>A0A653BTK2</accession>
<gene>
    <name evidence="7" type="ORF">CALMAC_LOCUS3470</name>
</gene>
<evidence type="ECO:0000256" key="4">
    <source>
        <dbReference type="ARBA" id="ARBA00022833"/>
    </source>
</evidence>
<dbReference type="EMBL" id="CAACVG010004811">
    <property type="protein sequence ID" value="VEN38656.1"/>
    <property type="molecule type" value="Genomic_DNA"/>
</dbReference>
<evidence type="ECO:0000256" key="1">
    <source>
        <dbReference type="ARBA" id="ARBA00022723"/>
    </source>
</evidence>
<feature type="domain" description="C2H2-type" evidence="6">
    <location>
        <begin position="217"/>
        <end position="240"/>
    </location>
</feature>
<sequence length="616" mass="70865">MILTNFYDIINNHWLCSWKCLYTEKFDYSTLLILFVSRRKKKLLNAMDSHYSATVIKAEADKNKTSTIKLEPESHYNDYDIIKNEYNIEQWGQHNQTADVAEPVKMEELVQIQGKLGDEIKSETEKESIKTEYMNTIELTEELDIKPDGTSDAKVDSIMNQKVWEKGLGVVHKEADKNLFLCHSCNYASYCKGDIISHILVGHCNLELQKTYTSNGFICTKCSKVFRRKENLDDHILKKHPELSDTISRKIHKCPNCSYKTTVKSFLDEHKTIHTGETRSCKIFECAQCDAKFKRKLAVDEHVLRKHPDFITSVSSKMYVCPNCPYVTTRKDVLDKHKFHHPQATVRHNCVHCSATFRTKLAVDDHIVKNHPELLTSVTSKIHECSNCPYKTTIKNNIDVHMMTLHPDTASSLFSMCVHCSASFQNRRTLDEHIIRKHPEFIDSVKGKIYQCANCTYKTVRKGDLDKHISVHPDMVSKYELSTCFNCNVGFKSKQVLDAHIIREHPSHMASVTSKIHRCSDCTYITTMKNNLVRHTMAVHPSAATNLFVRCAHCPVTFKNRLALDDHIVRKHPDEIASVRRKVYQCPTCTYKTVRKSDIGRHTMLHSGAVSHKTRS</sequence>
<evidence type="ECO:0000313" key="7">
    <source>
        <dbReference type="EMBL" id="VEN38656.1"/>
    </source>
</evidence>
<evidence type="ECO:0000259" key="6">
    <source>
        <dbReference type="PROSITE" id="PS50157"/>
    </source>
</evidence>
<proteinExistence type="predicted"/>
<dbReference type="Pfam" id="PF00096">
    <property type="entry name" value="zf-C2H2"/>
    <property type="match status" value="1"/>
</dbReference>
<feature type="domain" description="C2H2-type" evidence="6">
    <location>
        <begin position="584"/>
        <end position="611"/>
    </location>
</feature>
<keyword evidence="2" id="KW-0677">Repeat</keyword>
<evidence type="ECO:0000256" key="2">
    <source>
        <dbReference type="ARBA" id="ARBA00022737"/>
    </source>
</evidence>
<dbReference type="PANTHER" id="PTHR24379:SF121">
    <property type="entry name" value="C2H2-TYPE DOMAIN-CONTAINING PROTEIN"/>
    <property type="match status" value="1"/>
</dbReference>
<keyword evidence="1" id="KW-0479">Metal-binding</keyword>
<keyword evidence="3 5" id="KW-0863">Zinc-finger</keyword>
<dbReference type="Gene3D" id="3.30.160.60">
    <property type="entry name" value="Classic Zinc Finger"/>
    <property type="match status" value="6"/>
</dbReference>
<keyword evidence="4" id="KW-0862">Zinc</keyword>
<dbReference type="InterPro" id="IPR036236">
    <property type="entry name" value="Znf_C2H2_sf"/>
</dbReference>
<dbReference type="OrthoDB" id="3561125at2759"/>
<evidence type="ECO:0000256" key="5">
    <source>
        <dbReference type="PROSITE-ProRule" id="PRU00042"/>
    </source>
</evidence>
<protein>
    <recommendedName>
        <fullName evidence="6">C2H2-type domain-containing protein</fullName>
    </recommendedName>
</protein>
<dbReference type="SUPFAM" id="SSF57667">
    <property type="entry name" value="beta-beta-alpha zinc fingers"/>
    <property type="match status" value="1"/>
</dbReference>